<sequence length="208" mass="22573">MAKSLAKTQLRYSLVVSVTSASSTSSTISWVPSDSSSHQVFAEILLTDKPHSCCEVQMAVRMERSVGAATGYDSIVRTQSGSMRVPAGVSKVASTVVKLLKANTSSILSGREEVEAVDSPSPKSSTAATSTRDLHPILDDLLQLVPALFSRYDRSAEVDEGKQKELAENFETAPTRPSEEDNNLINAALEYEKKPWRRIPGTVRNTTE</sequence>
<dbReference type="Proteomes" id="UP001165060">
    <property type="component" value="Unassembled WGS sequence"/>
</dbReference>
<proteinExistence type="predicted"/>
<gene>
    <name evidence="2" type="ORF">TeGR_g11598</name>
</gene>
<feature type="region of interest" description="Disordered" evidence="1">
    <location>
        <begin position="111"/>
        <end position="132"/>
    </location>
</feature>
<evidence type="ECO:0000313" key="2">
    <source>
        <dbReference type="EMBL" id="GMI20537.1"/>
    </source>
</evidence>
<accession>A0ABQ6M6P8</accession>
<keyword evidence="3" id="KW-1185">Reference proteome</keyword>
<dbReference type="EMBL" id="BRYB01002495">
    <property type="protein sequence ID" value="GMI20537.1"/>
    <property type="molecule type" value="Genomic_DNA"/>
</dbReference>
<reference evidence="2 3" key="1">
    <citation type="journal article" date="2023" name="Commun. Biol.">
        <title>Genome analysis of Parmales, the sister group of diatoms, reveals the evolutionary specialization of diatoms from phago-mixotrophs to photoautotrophs.</title>
        <authorList>
            <person name="Ban H."/>
            <person name="Sato S."/>
            <person name="Yoshikawa S."/>
            <person name="Yamada K."/>
            <person name="Nakamura Y."/>
            <person name="Ichinomiya M."/>
            <person name="Sato N."/>
            <person name="Blanc-Mathieu R."/>
            <person name="Endo H."/>
            <person name="Kuwata A."/>
            <person name="Ogata H."/>
        </authorList>
    </citation>
    <scope>NUCLEOTIDE SEQUENCE [LARGE SCALE GENOMIC DNA]</scope>
</reference>
<protein>
    <submittedName>
        <fullName evidence="2">Uncharacterized protein</fullName>
    </submittedName>
</protein>
<feature type="compositionally biased region" description="Low complexity" evidence="1">
    <location>
        <begin position="119"/>
        <end position="131"/>
    </location>
</feature>
<evidence type="ECO:0000256" key="1">
    <source>
        <dbReference type="SAM" id="MobiDB-lite"/>
    </source>
</evidence>
<organism evidence="2 3">
    <name type="scientific">Tetraparma gracilis</name>
    <dbReference type="NCBI Taxonomy" id="2962635"/>
    <lineage>
        <taxon>Eukaryota</taxon>
        <taxon>Sar</taxon>
        <taxon>Stramenopiles</taxon>
        <taxon>Ochrophyta</taxon>
        <taxon>Bolidophyceae</taxon>
        <taxon>Parmales</taxon>
        <taxon>Triparmaceae</taxon>
        <taxon>Tetraparma</taxon>
    </lineage>
</organism>
<evidence type="ECO:0000313" key="3">
    <source>
        <dbReference type="Proteomes" id="UP001165060"/>
    </source>
</evidence>
<name>A0ABQ6M6P8_9STRA</name>
<comment type="caution">
    <text evidence="2">The sequence shown here is derived from an EMBL/GenBank/DDBJ whole genome shotgun (WGS) entry which is preliminary data.</text>
</comment>